<evidence type="ECO:0000256" key="1">
    <source>
        <dbReference type="SAM" id="Phobius"/>
    </source>
</evidence>
<evidence type="ECO:0000259" key="3">
    <source>
        <dbReference type="Pfam" id="PF24934"/>
    </source>
</evidence>
<evidence type="ECO:0000313" key="6">
    <source>
        <dbReference type="WBParaSite" id="nOo.2.0.1.t11421-RA"/>
    </source>
</evidence>
<keyword evidence="1" id="KW-0812">Transmembrane</keyword>
<dbReference type="STRING" id="42157.A0A182ETE6"/>
<dbReference type="AlphaFoldDB" id="A0A182ETE6"/>
<evidence type="ECO:0000313" key="5">
    <source>
        <dbReference type="Proteomes" id="UP000271087"/>
    </source>
</evidence>
<name>A0A182ETE6_ONCOC</name>
<dbReference type="InterPro" id="IPR056053">
    <property type="entry name" value="DUF7636"/>
</dbReference>
<keyword evidence="5" id="KW-1185">Reference proteome</keyword>
<feature type="transmembrane region" description="Helical" evidence="1">
    <location>
        <begin position="15"/>
        <end position="33"/>
    </location>
</feature>
<proteinExistence type="predicted"/>
<dbReference type="EMBL" id="UYRW01007931">
    <property type="protein sequence ID" value="VDM96013.1"/>
    <property type="molecule type" value="Genomic_DNA"/>
</dbReference>
<feature type="domain" description="DUF7636" evidence="2">
    <location>
        <begin position="68"/>
        <end position="173"/>
    </location>
</feature>
<feature type="domain" description="DUF7752" evidence="3">
    <location>
        <begin position="6"/>
        <end position="46"/>
    </location>
</feature>
<dbReference type="Pfam" id="PF24642">
    <property type="entry name" value="DUF7636"/>
    <property type="match status" value="1"/>
</dbReference>
<evidence type="ECO:0000259" key="2">
    <source>
        <dbReference type="Pfam" id="PF24642"/>
    </source>
</evidence>
<dbReference type="Pfam" id="PF24934">
    <property type="entry name" value="DUF7752"/>
    <property type="match status" value="1"/>
</dbReference>
<evidence type="ECO:0000313" key="4">
    <source>
        <dbReference type="EMBL" id="VDM96013.1"/>
    </source>
</evidence>
<sequence>TREIIDESSQLEYDLHNLVGGIGICLLKFFKFLSSRTMQTLKMLNFRNIGYRSLLIRGQWIQLNKFGTIEVESFMIELPIESPLHLAKFREKVHKHSGVKYLQMRQFTHRKKEDELDYSKFTDRIIVSAVGTLDSLHRLRDLLSVRPSVNPFANYKESSDMISRLILERLEKLN</sequence>
<dbReference type="WBParaSite" id="nOo.2.0.1.t11421-RA">
    <property type="protein sequence ID" value="nOo.2.0.1.t11421-RA"/>
    <property type="gene ID" value="nOo.2.0.1.g11421"/>
</dbReference>
<dbReference type="InterPro" id="IPR056654">
    <property type="entry name" value="DUF7752"/>
</dbReference>
<keyword evidence="1" id="KW-1133">Transmembrane helix</keyword>
<dbReference type="Proteomes" id="UP000271087">
    <property type="component" value="Unassembled WGS sequence"/>
</dbReference>
<protein>
    <submittedName>
        <fullName evidence="6">DUF3699 domain-containing protein</fullName>
    </submittedName>
</protein>
<dbReference type="OrthoDB" id="5860582at2759"/>
<gene>
    <name evidence="4" type="ORF">NOO_LOCUS11421</name>
</gene>
<organism evidence="6">
    <name type="scientific">Onchocerca ochengi</name>
    <name type="common">Filarial nematode worm</name>
    <dbReference type="NCBI Taxonomy" id="42157"/>
    <lineage>
        <taxon>Eukaryota</taxon>
        <taxon>Metazoa</taxon>
        <taxon>Ecdysozoa</taxon>
        <taxon>Nematoda</taxon>
        <taxon>Chromadorea</taxon>
        <taxon>Rhabditida</taxon>
        <taxon>Spirurina</taxon>
        <taxon>Spiruromorpha</taxon>
        <taxon>Filarioidea</taxon>
        <taxon>Onchocercidae</taxon>
        <taxon>Onchocerca</taxon>
    </lineage>
</organism>
<keyword evidence="1" id="KW-0472">Membrane</keyword>
<accession>A0A182ETE6</accession>
<reference evidence="6" key="1">
    <citation type="submission" date="2016-06" db="UniProtKB">
        <authorList>
            <consortium name="WormBaseParasite"/>
        </authorList>
    </citation>
    <scope>IDENTIFICATION</scope>
</reference>
<reference evidence="4 5" key="2">
    <citation type="submission" date="2018-08" db="EMBL/GenBank/DDBJ databases">
        <authorList>
            <person name="Laetsch R D."/>
            <person name="Stevens L."/>
            <person name="Kumar S."/>
            <person name="Blaxter L. M."/>
        </authorList>
    </citation>
    <scope>NUCLEOTIDE SEQUENCE [LARGE SCALE GENOMIC DNA]</scope>
</reference>